<dbReference type="Proteomes" id="UP001183006">
    <property type="component" value="Chromosome"/>
</dbReference>
<dbReference type="GeneID" id="84230979"/>
<keyword evidence="1" id="KW-0472">Membrane</keyword>
<feature type="transmembrane region" description="Helical" evidence="1">
    <location>
        <begin position="6"/>
        <end position="22"/>
    </location>
</feature>
<organism evidence="2 3">
    <name type="scientific">Methanolobus mangrovi</name>
    <dbReference type="NCBI Taxonomy" id="3072977"/>
    <lineage>
        <taxon>Archaea</taxon>
        <taxon>Methanobacteriati</taxon>
        <taxon>Methanobacteriota</taxon>
        <taxon>Stenosarchaea group</taxon>
        <taxon>Methanomicrobia</taxon>
        <taxon>Methanosarcinales</taxon>
        <taxon>Methanosarcinaceae</taxon>
        <taxon>Methanolobus</taxon>
    </lineage>
</organism>
<keyword evidence="1" id="KW-1133">Transmembrane helix</keyword>
<dbReference type="EMBL" id="CP133594">
    <property type="protein sequence ID" value="WMW22176.1"/>
    <property type="molecule type" value="Genomic_DNA"/>
</dbReference>
<feature type="transmembrane region" description="Helical" evidence="1">
    <location>
        <begin position="117"/>
        <end position="136"/>
    </location>
</feature>
<sequence>MDEILLLPAAIFFLVIGLYNLYKAHKKKESYIPVFVSLLMIISLLVMYFYPPLGVLCFFLSVLLAGYKWPAIKQYQQKRILDSFNKNDYSKELKIKELFIGNKLWGKLALKYGAKKAALIYSLYIGIALFLALYFIRTMDTPIKPGMSFILSFSATYLFVSYYHMHGYFKKFLAMKEINLKK</sequence>
<evidence type="ECO:0000313" key="2">
    <source>
        <dbReference type="EMBL" id="WMW22176.1"/>
    </source>
</evidence>
<evidence type="ECO:0000256" key="1">
    <source>
        <dbReference type="SAM" id="Phobius"/>
    </source>
</evidence>
<keyword evidence="1" id="KW-0812">Transmembrane</keyword>
<protein>
    <submittedName>
        <fullName evidence="2">Uncharacterized protein</fullName>
    </submittedName>
</protein>
<feature type="transmembrane region" description="Helical" evidence="1">
    <location>
        <begin position="53"/>
        <end position="70"/>
    </location>
</feature>
<dbReference type="AlphaFoldDB" id="A0AA51UFE1"/>
<reference evidence="2" key="1">
    <citation type="submission" date="2023-08" db="EMBL/GenBank/DDBJ databases">
        <title>Methanolobus mangrovi sp. nov. and Methanolobus sediminis sp. nov, two novel methylotrophic methanogens isolated from mangrove sediments in China.</title>
        <authorList>
            <person name="Zhou J."/>
        </authorList>
    </citation>
    <scope>NUCLEOTIDE SEQUENCE</scope>
    <source>
        <strain evidence="2">FTZ2</strain>
    </source>
</reference>
<name>A0AA51UFE1_9EURY</name>
<accession>A0AA51UFE1</accession>
<feature type="transmembrane region" description="Helical" evidence="1">
    <location>
        <begin position="29"/>
        <end position="47"/>
    </location>
</feature>
<proteinExistence type="predicted"/>
<dbReference type="RefSeq" id="WP_309307971.1">
    <property type="nucleotide sequence ID" value="NZ_CP133594.1"/>
</dbReference>
<feature type="transmembrane region" description="Helical" evidence="1">
    <location>
        <begin position="148"/>
        <end position="165"/>
    </location>
</feature>
<keyword evidence="3" id="KW-1185">Reference proteome</keyword>
<evidence type="ECO:0000313" key="3">
    <source>
        <dbReference type="Proteomes" id="UP001183006"/>
    </source>
</evidence>
<gene>
    <name evidence="2" type="ORF">RE476_12520</name>
</gene>
<dbReference type="KEGG" id="mmav:RE476_12520"/>